<dbReference type="STRING" id="1423726.FC07_GL000804"/>
<evidence type="ECO:0000256" key="8">
    <source>
        <dbReference type="PIRSR" id="PIRSR602481-1"/>
    </source>
</evidence>
<dbReference type="PANTHER" id="PTHR33202:SF7">
    <property type="entry name" value="FERRIC UPTAKE REGULATION PROTEIN"/>
    <property type="match status" value="1"/>
</dbReference>
<keyword evidence="9" id="KW-0408">Iron</keyword>
<dbReference type="Gene3D" id="1.10.10.10">
    <property type="entry name" value="Winged helix-like DNA-binding domain superfamily/Winged helix DNA-binding domain"/>
    <property type="match status" value="1"/>
</dbReference>
<evidence type="ECO:0000256" key="5">
    <source>
        <dbReference type="ARBA" id="ARBA00023015"/>
    </source>
</evidence>
<keyword evidence="3 8" id="KW-0479">Metal-binding</keyword>
<dbReference type="GO" id="GO:0000976">
    <property type="term" value="F:transcription cis-regulatory region binding"/>
    <property type="evidence" value="ECO:0007669"/>
    <property type="project" value="TreeGrafter"/>
</dbReference>
<keyword evidence="5" id="KW-0805">Transcription regulation</keyword>
<keyword evidence="4 8" id="KW-0862">Zinc</keyword>
<protein>
    <submittedName>
        <fullName evidence="10">FUR family transcriptional regulator</fullName>
    </submittedName>
</protein>
<evidence type="ECO:0000256" key="2">
    <source>
        <dbReference type="ARBA" id="ARBA00022491"/>
    </source>
</evidence>
<dbReference type="Pfam" id="PF01475">
    <property type="entry name" value="FUR"/>
    <property type="match status" value="1"/>
</dbReference>
<reference evidence="10 11" key="1">
    <citation type="journal article" date="2015" name="Genome Announc.">
        <title>Expanding the biotechnology potential of lactobacilli through comparative genomics of 213 strains and associated genera.</title>
        <authorList>
            <person name="Sun Z."/>
            <person name="Harris H.M."/>
            <person name="McCann A."/>
            <person name="Guo C."/>
            <person name="Argimon S."/>
            <person name="Zhang W."/>
            <person name="Yang X."/>
            <person name="Jeffery I.B."/>
            <person name="Cooney J.C."/>
            <person name="Kagawa T.F."/>
            <person name="Liu W."/>
            <person name="Song Y."/>
            <person name="Salvetti E."/>
            <person name="Wrobel A."/>
            <person name="Rasinkangas P."/>
            <person name="Parkhill J."/>
            <person name="Rea M.C."/>
            <person name="O'Sullivan O."/>
            <person name="Ritari J."/>
            <person name="Douillard F.P."/>
            <person name="Paul Ross R."/>
            <person name="Yang R."/>
            <person name="Briner A.E."/>
            <person name="Felis G.E."/>
            <person name="de Vos W.M."/>
            <person name="Barrangou R."/>
            <person name="Klaenhammer T.R."/>
            <person name="Caufield P.W."/>
            <person name="Cui Y."/>
            <person name="Zhang H."/>
            <person name="O'Toole P.W."/>
        </authorList>
    </citation>
    <scope>NUCLEOTIDE SEQUENCE [LARGE SCALE GENOMIC DNA]</scope>
    <source>
        <strain evidence="10 11">DSM 20003</strain>
    </source>
</reference>
<evidence type="ECO:0000256" key="6">
    <source>
        <dbReference type="ARBA" id="ARBA00023125"/>
    </source>
</evidence>
<dbReference type="Proteomes" id="UP000051461">
    <property type="component" value="Unassembled WGS sequence"/>
</dbReference>
<dbReference type="SUPFAM" id="SSF46785">
    <property type="entry name" value="Winged helix' DNA-binding domain"/>
    <property type="match status" value="1"/>
</dbReference>
<evidence type="ECO:0000256" key="9">
    <source>
        <dbReference type="PIRSR" id="PIRSR602481-2"/>
    </source>
</evidence>
<comment type="cofactor">
    <cofactor evidence="9">
        <name>Mn(2+)</name>
        <dbReference type="ChEBI" id="CHEBI:29035"/>
    </cofactor>
    <cofactor evidence="9">
        <name>Fe(2+)</name>
        <dbReference type="ChEBI" id="CHEBI:29033"/>
    </cofactor>
    <text evidence="9">Binds 1 Mn(2+) or Fe(2+) ion per subunit.</text>
</comment>
<dbReference type="InterPro" id="IPR002481">
    <property type="entry name" value="FUR"/>
</dbReference>
<name>A0A0R1GJG1_9LACO</name>
<dbReference type="GO" id="GO:1900376">
    <property type="term" value="P:regulation of secondary metabolite biosynthetic process"/>
    <property type="evidence" value="ECO:0007669"/>
    <property type="project" value="TreeGrafter"/>
</dbReference>
<organism evidence="10 11">
    <name type="scientific">Loigolactobacillus bifermentans DSM 20003</name>
    <dbReference type="NCBI Taxonomy" id="1423726"/>
    <lineage>
        <taxon>Bacteria</taxon>
        <taxon>Bacillati</taxon>
        <taxon>Bacillota</taxon>
        <taxon>Bacilli</taxon>
        <taxon>Lactobacillales</taxon>
        <taxon>Lactobacillaceae</taxon>
        <taxon>Loigolactobacillus</taxon>
    </lineage>
</organism>
<dbReference type="InterPro" id="IPR036390">
    <property type="entry name" value="WH_DNA-bd_sf"/>
</dbReference>
<dbReference type="AlphaFoldDB" id="A0A0R1GJG1"/>
<dbReference type="PANTHER" id="PTHR33202">
    <property type="entry name" value="ZINC UPTAKE REGULATION PROTEIN"/>
    <property type="match status" value="1"/>
</dbReference>
<keyword evidence="2" id="KW-0678">Repressor</keyword>
<keyword evidence="7" id="KW-0804">Transcription</keyword>
<dbReference type="GO" id="GO:0008270">
    <property type="term" value="F:zinc ion binding"/>
    <property type="evidence" value="ECO:0007669"/>
    <property type="project" value="TreeGrafter"/>
</dbReference>
<comment type="caution">
    <text evidence="10">The sequence shown here is derived from an EMBL/GenBank/DDBJ whole genome shotgun (WGS) entry which is preliminary data.</text>
</comment>
<gene>
    <name evidence="10" type="ORF">FC07_GL000804</name>
</gene>
<dbReference type="FunFam" id="1.10.10.10:FF:000051">
    <property type="entry name" value="Fur family transcriptional regulator"/>
    <property type="match status" value="1"/>
</dbReference>
<feature type="binding site" evidence="8">
    <location>
        <position position="150"/>
    </location>
    <ligand>
        <name>Zn(2+)</name>
        <dbReference type="ChEBI" id="CHEBI:29105"/>
    </ligand>
</feature>
<evidence type="ECO:0000256" key="3">
    <source>
        <dbReference type="ARBA" id="ARBA00022723"/>
    </source>
</evidence>
<dbReference type="InterPro" id="IPR043135">
    <property type="entry name" value="Fur_C"/>
</dbReference>
<evidence type="ECO:0000313" key="11">
    <source>
        <dbReference type="Proteomes" id="UP000051461"/>
    </source>
</evidence>
<evidence type="ECO:0000256" key="1">
    <source>
        <dbReference type="ARBA" id="ARBA00007957"/>
    </source>
</evidence>
<evidence type="ECO:0000256" key="4">
    <source>
        <dbReference type="ARBA" id="ARBA00022833"/>
    </source>
</evidence>
<comment type="cofactor">
    <cofactor evidence="8">
        <name>Zn(2+)</name>
        <dbReference type="ChEBI" id="CHEBI:29105"/>
    </cofactor>
    <text evidence="8">Binds 1 zinc ion per subunit.</text>
</comment>
<comment type="similarity">
    <text evidence="1">Belongs to the Fur family.</text>
</comment>
<sequence length="161" mass="18909">MGGFKMDEQYLKSIQQQLHQAGFKLTPQREATVCSLIENEEGHLSAEEVYMRVKEKSPDIGLATVYRTLEILSELKILDKVSFTDGLIRYDLRREGSQHHFHHHLLCTQCGKIQEVHEDLLLDVERVVEQQFHFQVTDHKLTFQGICMDCQRKNREQQQKQ</sequence>
<feature type="binding site" evidence="9">
    <location>
        <position position="139"/>
    </location>
    <ligand>
        <name>Fe cation</name>
        <dbReference type="ChEBI" id="CHEBI:24875"/>
    </ligand>
</feature>
<dbReference type="GO" id="GO:0003700">
    <property type="term" value="F:DNA-binding transcription factor activity"/>
    <property type="evidence" value="ECO:0007669"/>
    <property type="project" value="InterPro"/>
</dbReference>
<dbReference type="CDD" id="cd07153">
    <property type="entry name" value="Fur_like"/>
    <property type="match status" value="1"/>
</dbReference>
<feature type="binding site" evidence="8">
    <location>
        <position position="147"/>
    </location>
    <ligand>
        <name>Zn(2+)</name>
        <dbReference type="ChEBI" id="CHEBI:29105"/>
    </ligand>
</feature>
<dbReference type="PATRIC" id="fig|1423726.3.peg.827"/>
<dbReference type="EMBL" id="AZDA01000093">
    <property type="protein sequence ID" value="KRK34238.1"/>
    <property type="molecule type" value="Genomic_DNA"/>
</dbReference>
<dbReference type="GO" id="GO:0045892">
    <property type="term" value="P:negative regulation of DNA-templated transcription"/>
    <property type="evidence" value="ECO:0007669"/>
    <property type="project" value="TreeGrafter"/>
</dbReference>
<evidence type="ECO:0000313" key="10">
    <source>
        <dbReference type="EMBL" id="KRK34238.1"/>
    </source>
</evidence>
<accession>A0A0R1GJG1</accession>
<evidence type="ECO:0000256" key="7">
    <source>
        <dbReference type="ARBA" id="ARBA00023163"/>
    </source>
</evidence>
<keyword evidence="6" id="KW-0238">DNA-binding</keyword>
<proteinExistence type="inferred from homology"/>
<keyword evidence="11" id="KW-1185">Reference proteome</keyword>
<dbReference type="InterPro" id="IPR036388">
    <property type="entry name" value="WH-like_DNA-bd_sf"/>
</dbReference>
<feature type="binding site" evidence="8">
    <location>
        <position position="107"/>
    </location>
    <ligand>
        <name>Zn(2+)</name>
        <dbReference type="ChEBI" id="CHEBI:29105"/>
    </ligand>
</feature>
<dbReference type="Gene3D" id="3.30.1490.190">
    <property type="match status" value="1"/>
</dbReference>
<feature type="binding site" evidence="8">
    <location>
        <position position="110"/>
    </location>
    <ligand>
        <name>Zn(2+)</name>
        <dbReference type="ChEBI" id="CHEBI:29105"/>
    </ligand>
</feature>